<dbReference type="SUPFAM" id="SSF50249">
    <property type="entry name" value="Nucleic acid-binding proteins"/>
    <property type="match status" value="1"/>
</dbReference>
<evidence type="ECO:0000256" key="7">
    <source>
        <dbReference type="ARBA" id="ARBA00022917"/>
    </source>
</evidence>
<evidence type="ECO:0000256" key="5">
    <source>
        <dbReference type="ARBA" id="ARBA00022540"/>
    </source>
</evidence>
<dbReference type="SMART" id="SM00316">
    <property type="entry name" value="S1"/>
    <property type="match status" value="1"/>
</dbReference>
<evidence type="ECO:0000313" key="12">
    <source>
        <dbReference type="EMBL" id="HHQ80307.1"/>
    </source>
</evidence>
<dbReference type="SUPFAM" id="SSF116742">
    <property type="entry name" value="eIF2alpha middle domain-like"/>
    <property type="match status" value="1"/>
</dbReference>
<accession>A0A7J3ZJN9</accession>
<dbReference type="Gene3D" id="2.40.50.140">
    <property type="entry name" value="Nucleic acid-binding proteins"/>
    <property type="match status" value="1"/>
</dbReference>
<dbReference type="InterPro" id="IPR011488">
    <property type="entry name" value="TIF_2_asu"/>
</dbReference>
<comment type="function">
    <text evidence="1 10">eIF-2 functions in the early steps of protein synthesis by forming a ternary complex with GTP and initiator tRNA.</text>
</comment>
<proteinExistence type="inferred from homology"/>
<evidence type="ECO:0000256" key="2">
    <source>
        <dbReference type="ARBA" id="ARBA00007223"/>
    </source>
</evidence>
<dbReference type="InterPro" id="IPR012340">
    <property type="entry name" value="NA-bd_OB-fold"/>
</dbReference>
<evidence type="ECO:0000256" key="1">
    <source>
        <dbReference type="ARBA" id="ARBA00003323"/>
    </source>
</evidence>
<protein>
    <recommendedName>
        <fullName evidence="4 10">Translation initiation factor 2 subunit alpha</fullName>
    </recommendedName>
    <alternativeName>
        <fullName evidence="8 10">aIF2-alpha</fullName>
    </alternativeName>
    <alternativeName>
        <fullName evidence="9 10">eIF-2-alpha</fullName>
    </alternativeName>
</protein>
<dbReference type="NCBIfam" id="NF003062">
    <property type="entry name" value="PRK03987.1-1"/>
    <property type="match status" value="1"/>
</dbReference>
<dbReference type="Pfam" id="PF07541">
    <property type="entry name" value="EIF_2_alpha"/>
    <property type="match status" value="1"/>
</dbReference>
<dbReference type="PANTHER" id="PTHR10602">
    <property type="entry name" value="EUKARYOTIC TRANSLATION INITIATION FACTOR 2 SUBUNIT 1"/>
    <property type="match status" value="1"/>
</dbReference>
<dbReference type="PANTHER" id="PTHR10602:SF0">
    <property type="entry name" value="EUKARYOTIC TRANSLATION INITIATION FACTOR 2 SUBUNIT 1"/>
    <property type="match status" value="1"/>
</dbReference>
<organism evidence="12">
    <name type="scientific">Fervidicoccus fontis</name>
    <dbReference type="NCBI Taxonomy" id="683846"/>
    <lineage>
        <taxon>Archaea</taxon>
        <taxon>Thermoproteota</taxon>
        <taxon>Thermoprotei</taxon>
        <taxon>Fervidicoccales</taxon>
        <taxon>Fervidicoccaceae</taxon>
        <taxon>Fervidicoccus</taxon>
    </lineage>
</organism>
<comment type="subunit">
    <text evidence="3 10">Heterotrimer composed of an alpha, a beta and a gamma chain.</text>
</comment>
<dbReference type="Gene3D" id="3.30.70.1130">
    <property type="entry name" value="EIF_2_alpha"/>
    <property type="match status" value="1"/>
</dbReference>
<dbReference type="InterPro" id="IPR003029">
    <property type="entry name" value="S1_domain"/>
</dbReference>
<evidence type="ECO:0000256" key="10">
    <source>
        <dbReference type="HAMAP-Rule" id="MF_00231"/>
    </source>
</evidence>
<dbReference type="InterPro" id="IPR022964">
    <property type="entry name" value="TIF2_asu_arc"/>
</dbReference>
<dbReference type="InterPro" id="IPR044126">
    <property type="entry name" value="S1_IF2_alpha"/>
</dbReference>
<dbReference type="AlphaFoldDB" id="A0A7J3ZJN9"/>
<evidence type="ECO:0000256" key="6">
    <source>
        <dbReference type="ARBA" id="ARBA00022884"/>
    </source>
</evidence>
<sequence>MVKSRRSMPEVNEFVVATIREIFDYGAYVELDEYNNMRAYLPWSEIASKWVRDIREVIRENQKVVVKVIRVNKAKGQVDVSLKRVYDSDRKKKILEFKRKQRAEKILELAAQRLKRTLDEAYEQVGWKLEDVYGEILAAFERAALEGEGALRDAGVPEEWIAPLMEVIEKHIEIKKVEVEGVFILRTTRPDGIRAIKRVLKAAKSAVNGNVEVRIYTIGAPRYRIEIVAENYKIAERALSKAVSEAEKVAKKENVSFQFQRAKKK</sequence>
<keyword evidence="7 10" id="KW-0648">Protein biosynthesis</keyword>
<dbReference type="EMBL" id="DRZC01000032">
    <property type="protein sequence ID" value="HHQ80307.1"/>
    <property type="molecule type" value="Genomic_DNA"/>
</dbReference>
<evidence type="ECO:0000256" key="9">
    <source>
        <dbReference type="ARBA" id="ARBA00033333"/>
    </source>
</evidence>
<gene>
    <name evidence="10" type="primary">eif2a</name>
    <name evidence="12" type="ORF">ENM78_02435</name>
</gene>
<dbReference type="SUPFAM" id="SSF110993">
    <property type="entry name" value="eIF-2-alpha, C-terminal domain"/>
    <property type="match status" value="1"/>
</dbReference>
<dbReference type="CDD" id="cd04452">
    <property type="entry name" value="S1_IF2_alpha"/>
    <property type="match status" value="1"/>
</dbReference>
<dbReference type="Pfam" id="PF00575">
    <property type="entry name" value="S1"/>
    <property type="match status" value="1"/>
</dbReference>
<dbReference type="FunFam" id="2.40.50.140:FF:000015">
    <property type="entry name" value="Eukaryotic translation initiation factor 2 subunit alpha"/>
    <property type="match status" value="1"/>
</dbReference>
<feature type="domain" description="S1 motif" evidence="11">
    <location>
        <begin position="12"/>
        <end position="83"/>
    </location>
</feature>
<name>A0A7J3ZJN9_9CREN</name>
<evidence type="ECO:0000256" key="4">
    <source>
        <dbReference type="ARBA" id="ARBA00013678"/>
    </source>
</evidence>
<keyword evidence="5 10" id="KW-0396">Initiation factor</keyword>
<evidence type="ECO:0000259" key="11">
    <source>
        <dbReference type="PROSITE" id="PS50126"/>
    </source>
</evidence>
<keyword evidence="6 10" id="KW-0694">RNA-binding</keyword>
<comment type="similarity">
    <text evidence="2 10">Belongs to the eIF-2-alpha family.</text>
</comment>
<dbReference type="GO" id="GO:0003743">
    <property type="term" value="F:translation initiation factor activity"/>
    <property type="evidence" value="ECO:0007669"/>
    <property type="project" value="UniProtKB-UniRule"/>
</dbReference>
<reference evidence="12" key="1">
    <citation type="journal article" date="2020" name="mSystems">
        <title>Genome- and Community-Level Interaction Insights into Carbon Utilization and Element Cycling Functions of Hydrothermarchaeota in Hydrothermal Sediment.</title>
        <authorList>
            <person name="Zhou Z."/>
            <person name="Liu Y."/>
            <person name="Xu W."/>
            <person name="Pan J."/>
            <person name="Luo Z.H."/>
            <person name="Li M."/>
        </authorList>
    </citation>
    <scope>NUCLEOTIDE SEQUENCE [LARGE SCALE GENOMIC DNA]</scope>
    <source>
        <strain evidence="12">SpSt-1116</strain>
    </source>
</reference>
<dbReference type="GO" id="GO:0003723">
    <property type="term" value="F:RNA binding"/>
    <property type="evidence" value="ECO:0007669"/>
    <property type="project" value="UniProtKB-UniRule"/>
</dbReference>
<dbReference type="HAMAP" id="MF_00231">
    <property type="entry name" value="eIF_2_alpha"/>
    <property type="match status" value="1"/>
</dbReference>
<evidence type="ECO:0000256" key="8">
    <source>
        <dbReference type="ARBA" id="ARBA00030860"/>
    </source>
</evidence>
<dbReference type="GO" id="GO:0043022">
    <property type="term" value="F:ribosome binding"/>
    <property type="evidence" value="ECO:0007669"/>
    <property type="project" value="TreeGrafter"/>
</dbReference>
<dbReference type="InterPro" id="IPR024055">
    <property type="entry name" value="TIF2_asu_C"/>
</dbReference>
<dbReference type="NCBIfam" id="NF003064">
    <property type="entry name" value="PRK03987.1-4"/>
    <property type="match status" value="1"/>
</dbReference>
<dbReference type="InterPro" id="IPR024054">
    <property type="entry name" value="TIF2_asu_middle_sf"/>
</dbReference>
<comment type="caution">
    <text evidence="12">The sequence shown here is derived from an EMBL/GenBank/DDBJ whole genome shotgun (WGS) entry which is preliminary data.</text>
</comment>
<dbReference type="Gene3D" id="1.10.150.190">
    <property type="entry name" value="Translation initiation factor 2, subunit 1, domain 2"/>
    <property type="match status" value="1"/>
</dbReference>
<evidence type="ECO:0000256" key="3">
    <source>
        <dbReference type="ARBA" id="ARBA00011243"/>
    </source>
</evidence>
<dbReference type="PROSITE" id="PS50126">
    <property type="entry name" value="S1"/>
    <property type="match status" value="1"/>
</dbReference>